<dbReference type="OMA" id="DRISQYM"/>
<dbReference type="Gene3D" id="3.10.580.10">
    <property type="entry name" value="CBS-domain"/>
    <property type="match status" value="1"/>
</dbReference>
<dbReference type="Proteomes" id="UP000218811">
    <property type="component" value="Unassembled WGS sequence"/>
</dbReference>
<proteinExistence type="predicted"/>
<dbReference type="InterPro" id="IPR046342">
    <property type="entry name" value="CBS_dom_sf"/>
</dbReference>
<protein>
    <recommendedName>
        <fullName evidence="1">CBS domain-containing protein</fullName>
    </recommendedName>
</protein>
<feature type="domain" description="CBS" evidence="1">
    <location>
        <begin position="28"/>
        <end position="74"/>
    </location>
</feature>
<feature type="domain" description="CBS" evidence="1">
    <location>
        <begin position="99"/>
        <end position="150"/>
    </location>
</feature>
<name>A0A2H3JTL5_WOLCO</name>
<organism evidence="2 3">
    <name type="scientific">Wolfiporia cocos (strain MD-104)</name>
    <name type="common">Brown rot fungus</name>
    <dbReference type="NCBI Taxonomy" id="742152"/>
    <lineage>
        <taxon>Eukaryota</taxon>
        <taxon>Fungi</taxon>
        <taxon>Dikarya</taxon>
        <taxon>Basidiomycota</taxon>
        <taxon>Agaricomycotina</taxon>
        <taxon>Agaricomycetes</taxon>
        <taxon>Polyporales</taxon>
        <taxon>Phaeolaceae</taxon>
        <taxon>Wolfiporia</taxon>
    </lineage>
</organism>
<dbReference type="InterPro" id="IPR000644">
    <property type="entry name" value="CBS_dom"/>
</dbReference>
<evidence type="ECO:0000259" key="1">
    <source>
        <dbReference type="Pfam" id="PF00571"/>
    </source>
</evidence>
<dbReference type="AlphaFoldDB" id="A0A2H3JTL5"/>
<dbReference type="EMBL" id="KB468168">
    <property type="protein sequence ID" value="PCH44905.1"/>
    <property type="molecule type" value="Genomic_DNA"/>
</dbReference>
<sequence length="158" mass="17653">MATLSAASEPQLAGFSLSSADKYRGAVVEDLQLQPAFALPLDEPISRAIELAYERDFSQFPVLDHNRKPLGYLDVAALKGKWEAGEANPSDRVSQYMTKFIRSASQPYTIITPSTPLAELEEFLRHNIFALITDQDRKFVLGIVTSQDLENFVSRRGF</sequence>
<evidence type="ECO:0000313" key="3">
    <source>
        <dbReference type="Proteomes" id="UP000218811"/>
    </source>
</evidence>
<gene>
    <name evidence="2" type="ORF">WOLCODRAFT_77976</name>
</gene>
<keyword evidence="3" id="KW-1185">Reference proteome</keyword>
<dbReference type="PANTHER" id="PTHR42115">
    <property type="entry name" value="BETA-SYNTHASE (BETA-THIONASE), PUTATIVE (AFU_ORTHOLOGUE AFUA_3G08420)-RELATED"/>
    <property type="match status" value="1"/>
</dbReference>
<accession>A0A2H3JTL5</accession>
<dbReference type="PANTHER" id="PTHR42115:SF1">
    <property type="entry name" value="BETA-SYNTHASE (BETA-THIONASE), PUTATIVE (AFU_ORTHOLOGUE AFUA_3G08420)-RELATED"/>
    <property type="match status" value="1"/>
</dbReference>
<dbReference type="Pfam" id="PF00571">
    <property type="entry name" value="CBS"/>
    <property type="match status" value="2"/>
</dbReference>
<evidence type="ECO:0000313" key="2">
    <source>
        <dbReference type="EMBL" id="PCH44905.1"/>
    </source>
</evidence>
<dbReference type="SUPFAM" id="SSF54631">
    <property type="entry name" value="CBS-domain pair"/>
    <property type="match status" value="1"/>
</dbReference>
<reference evidence="2 3" key="1">
    <citation type="journal article" date="2012" name="Science">
        <title>The Paleozoic origin of enzymatic lignin decomposition reconstructed from 31 fungal genomes.</title>
        <authorList>
            <person name="Floudas D."/>
            <person name="Binder M."/>
            <person name="Riley R."/>
            <person name="Barry K."/>
            <person name="Blanchette R.A."/>
            <person name="Henrissat B."/>
            <person name="Martinez A.T."/>
            <person name="Otillar R."/>
            <person name="Spatafora J.W."/>
            <person name="Yadav J.S."/>
            <person name="Aerts A."/>
            <person name="Benoit I."/>
            <person name="Boyd A."/>
            <person name="Carlson A."/>
            <person name="Copeland A."/>
            <person name="Coutinho P.M."/>
            <person name="de Vries R.P."/>
            <person name="Ferreira P."/>
            <person name="Findley K."/>
            <person name="Foster B."/>
            <person name="Gaskell J."/>
            <person name="Glotzer D."/>
            <person name="Gorecki P."/>
            <person name="Heitman J."/>
            <person name="Hesse C."/>
            <person name="Hori C."/>
            <person name="Igarashi K."/>
            <person name="Jurgens J.A."/>
            <person name="Kallen N."/>
            <person name="Kersten P."/>
            <person name="Kohler A."/>
            <person name="Kuees U."/>
            <person name="Kumar T.K.A."/>
            <person name="Kuo A."/>
            <person name="LaButti K."/>
            <person name="Larrondo L.F."/>
            <person name="Lindquist E."/>
            <person name="Ling A."/>
            <person name="Lombard V."/>
            <person name="Lucas S."/>
            <person name="Lundell T."/>
            <person name="Martin R."/>
            <person name="McLaughlin D.J."/>
            <person name="Morgenstern I."/>
            <person name="Morin E."/>
            <person name="Murat C."/>
            <person name="Nagy L.G."/>
            <person name="Nolan M."/>
            <person name="Ohm R.A."/>
            <person name="Patyshakuliyeva A."/>
            <person name="Rokas A."/>
            <person name="Ruiz-Duenas F.J."/>
            <person name="Sabat G."/>
            <person name="Salamov A."/>
            <person name="Samejima M."/>
            <person name="Schmutz J."/>
            <person name="Slot J.C."/>
            <person name="St John F."/>
            <person name="Stenlid J."/>
            <person name="Sun H."/>
            <person name="Sun S."/>
            <person name="Syed K."/>
            <person name="Tsang A."/>
            <person name="Wiebenga A."/>
            <person name="Young D."/>
            <person name="Pisabarro A."/>
            <person name="Eastwood D.C."/>
            <person name="Martin F."/>
            <person name="Cullen D."/>
            <person name="Grigoriev I.V."/>
            <person name="Hibbett D.S."/>
        </authorList>
    </citation>
    <scope>NUCLEOTIDE SEQUENCE [LARGE SCALE GENOMIC DNA]</scope>
    <source>
        <strain evidence="2 3">MD-104</strain>
    </source>
</reference>
<dbReference type="OrthoDB" id="2536440at2759"/>